<evidence type="ECO:0000313" key="3">
    <source>
        <dbReference type="EMBL" id="KAF6430833.1"/>
    </source>
</evidence>
<feature type="compositionally biased region" description="Pro residues" evidence="2">
    <location>
        <begin position="227"/>
        <end position="236"/>
    </location>
</feature>
<name>A0A7J8E5Z3_ROUAE</name>
<feature type="region of interest" description="Disordered" evidence="2">
    <location>
        <begin position="315"/>
        <end position="397"/>
    </location>
</feature>
<accession>A0A7J8E5Z3</accession>
<feature type="compositionally biased region" description="Basic and acidic residues" evidence="2">
    <location>
        <begin position="514"/>
        <end position="532"/>
    </location>
</feature>
<gene>
    <name evidence="3" type="ORF">HJG63_001879</name>
</gene>
<feature type="region of interest" description="Disordered" evidence="2">
    <location>
        <begin position="1290"/>
        <end position="1373"/>
    </location>
</feature>
<feature type="compositionally biased region" description="Low complexity" evidence="2">
    <location>
        <begin position="52"/>
        <end position="64"/>
    </location>
</feature>
<dbReference type="Proteomes" id="UP000593571">
    <property type="component" value="Unassembled WGS sequence"/>
</dbReference>
<sequence length="1402" mass="151393">MEPPAERRTEKSFHYVVRAPGSDEWDGINFDVRIDTRWIFQDAEDSGEEQGRPPGAGSPGAEAGMLGRRLESSQQKLLAAADDRVMAESGLRSRVRQLRLSERRLLRKVGELSARVSRERRACLRAQEELEALQAELASQVLEKERAAQRQRWQLWRLRERLRRKDEALGRQVAALERCRRTQRRQLGLAREQERALRAQVQRLERDVRRLCRAAGLLLAELDAPAPGSPRPPAPAGPQRAPEAAELRTLQARAERERDEAARGLREQRATERRLRGQLEELRCCIYELKLSEIGLQGQVEDLTEQNRSLQEELGAQAPGERAGSTPPAGYCGLDTSAGGQGDRLSLPGEEALDGRRSHGRQTPLGPDGGPGPGASAGRSSEGPCTSASVGAGRGPSVSVPVLETTAELLGDLAASDHGQLTPAGPSLPGQTLLLVCGCPPGRCVQLAWVSEQRPATTPAEEPFLLVQTPARPPLGPTGDPAPLLLWEASPEEPQPPQVLDARSPPAPRATGHPCRDRHQERSRNASLRQEHAQILNHPVLRRGPRGLNDSCEEGGGVPEWRAEEQGLRRPWGRKEEGLQDKCQQHQERSEDPSLEEGAGTQGGGQREHGASGARATACCPWPSPLLQGVASVLTVGPGSLSSRGWVEGRVWGLSSLEEEGSPLATFFGAHGTKGPSPTDAQPPAERGRAVGGVQSKEENLLWPANTLFPPKESPGGEGQGEEGAEGLHLDREGPEEPRLKDCEAKETPSLVEGRGSPSPLRSASSPEGAEPTSPPWAPRQEHDSSELTPDAFENETDTCFRRLPGLLLDVGGPEGLAEPGRFWLSRPPRTLETGGSCHGLIRGLTRERSQVSWDNATLQRDRDRCRKKIHALERERGRLVGKVSALERDNGILRGDVARLQGELGQCLQAVSDLEDCNGQSYCKISQLEEENEELKGRLGRLRRAASAGSRRAESGVQGVARENRELRQLISELGVSYKELIKDVVLGVEDMVLALRAENEQLLCRVRVLESGPALGTGAGLGCLQMTQRSEHLPAGDPGPPPEEGAGLAGGRPGPSSGAENSGCGAGAAAPPSVRRGADHGSGAFPGSTAGRPATEARAESAVGGPRRPADREPAPKAPGGGPQLRDPEAETSKEDLRLDVRRLCHQVLTLQGQLRDQASVHRELLAMRDEASRLQDQLKGKMHELQEKQREATLAVTPLKAKLASLVRKCQERNLLLTHLLRELHRHGAAGRPLVETVHRMLSDEALAEYAATFLAPGAPETNCHLDAEPDESAAVRARKHFLSPGIDDVLQRPSPSGPWPCPGDERPAQIARLNSLERPRPSGPAPDPGMSPAAVAVEPGPPARRLQEGGQTSCAVWRASGPPPPPELRVPTRLLALHRELTRSLHSGSWVSTSPLEL</sequence>
<feature type="region of interest" description="Disordered" evidence="2">
    <location>
        <begin position="223"/>
        <end position="244"/>
    </location>
</feature>
<proteinExistence type="predicted"/>
<dbReference type="Pfam" id="PF15030">
    <property type="entry name" value="DUF4527"/>
    <property type="match status" value="1"/>
</dbReference>
<feature type="coiled-coil region" evidence="1">
    <location>
        <begin position="856"/>
        <end position="890"/>
    </location>
</feature>
<evidence type="ECO:0000256" key="2">
    <source>
        <dbReference type="SAM" id="MobiDB-lite"/>
    </source>
</evidence>
<feature type="region of interest" description="Disordered" evidence="2">
    <location>
        <begin position="469"/>
        <end position="616"/>
    </location>
</feature>
<feature type="compositionally biased region" description="Basic and acidic residues" evidence="2">
    <location>
        <begin position="726"/>
        <end position="747"/>
    </location>
</feature>
<feature type="compositionally biased region" description="Basic and acidic residues" evidence="2">
    <location>
        <begin position="561"/>
        <end position="592"/>
    </location>
</feature>
<feature type="coiled-coil region" evidence="1">
    <location>
        <begin position="187"/>
        <end position="214"/>
    </location>
</feature>
<protein>
    <submittedName>
        <fullName evidence="3">Uncharacterized protein</fullName>
    </submittedName>
</protein>
<dbReference type="Gene3D" id="1.10.287.1490">
    <property type="match status" value="1"/>
</dbReference>
<keyword evidence="1" id="KW-0175">Coiled coil</keyword>
<dbReference type="InterPro" id="IPR032771">
    <property type="entry name" value="DUF4527"/>
</dbReference>
<evidence type="ECO:0000256" key="1">
    <source>
        <dbReference type="SAM" id="Coils"/>
    </source>
</evidence>
<feature type="region of interest" description="Disordered" evidence="2">
    <location>
        <begin position="667"/>
        <end position="791"/>
    </location>
</feature>
<evidence type="ECO:0000313" key="4">
    <source>
        <dbReference type="Proteomes" id="UP000593571"/>
    </source>
</evidence>
<feature type="coiled-coil region" evidence="1">
    <location>
        <begin position="116"/>
        <end position="150"/>
    </location>
</feature>
<feature type="region of interest" description="Disordered" evidence="2">
    <location>
        <begin position="42"/>
        <end position="64"/>
    </location>
</feature>
<feature type="region of interest" description="Disordered" evidence="2">
    <location>
        <begin position="1032"/>
        <end position="1136"/>
    </location>
</feature>
<dbReference type="PANTHER" id="PTHR36866:SF1">
    <property type="entry name" value="GENE 1043-RELATED"/>
    <property type="match status" value="1"/>
</dbReference>
<keyword evidence="4" id="KW-1185">Reference proteome</keyword>
<reference evidence="3 4" key="1">
    <citation type="journal article" date="2020" name="Nature">
        <title>Six reference-quality genomes reveal evolution of bat adaptations.</title>
        <authorList>
            <person name="Jebb D."/>
            <person name="Huang Z."/>
            <person name="Pippel M."/>
            <person name="Hughes G.M."/>
            <person name="Lavrichenko K."/>
            <person name="Devanna P."/>
            <person name="Winkler S."/>
            <person name="Jermiin L.S."/>
            <person name="Skirmuntt E.C."/>
            <person name="Katzourakis A."/>
            <person name="Burkitt-Gray L."/>
            <person name="Ray D.A."/>
            <person name="Sullivan K.A.M."/>
            <person name="Roscito J.G."/>
            <person name="Kirilenko B.M."/>
            <person name="Davalos L.M."/>
            <person name="Corthals A.P."/>
            <person name="Power M.L."/>
            <person name="Jones G."/>
            <person name="Ransome R.D."/>
            <person name="Dechmann D.K.N."/>
            <person name="Locatelli A.G."/>
            <person name="Puechmaille S.J."/>
            <person name="Fedrigo O."/>
            <person name="Jarvis E.D."/>
            <person name="Hiller M."/>
            <person name="Vernes S.C."/>
            <person name="Myers E.W."/>
            <person name="Teeling E.C."/>
        </authorList>
    </citation>
    <scope>NUCLEOTIDE SEQUENCE [LARGE SCALE GENOMIC DNA]</scope>
    <source>
        <strain evidence="3">MRouAeg1</strain>
        <tissue evidence="3">Muscle</tissue>
    </source>
</reference>
<comment type="caution">
    <text evidence="3">The sequence shown here is derived from an EMBL/GenBank/DDBJ whole genome shotgun (WGS) entry which is preliminary data.</text>
</comment>
<dbReference type="EMBL" id="JACASE010000010">
    <property type="protein sequence ID" value="KAF6430833.1"/>
    <property type="molecule type" value="Genomic_DNA"/>
</dbReference>
<dbReference type="PANTHER" id="PTHR36866">
    <property type="entry name" value="CHROMOSOME 4 OPEN READING FRAME 50"/>
    <property type="match status" value="1"/>
</dbReference>
<organism evidence="3 4">
    <name type="scientific">Rousettus aegyptiacus</name>
    <name type="common">Egyptian fruit bat</name>
    <name type="synonym">Pteropus aegyptiacus</name>
    <dbReference type="NCBI Taxonomy" id="9407"/>
    <lineage>
        <taxon>Eukaryota</taxon>
        <taxon>Metazoa</taxon>
        <taxon>Chordata</taxon>
        <taxon>Craniata</taxon>
        <taxon>Vertebrata</taxon>
        <taxon>Euteleostomi</taxon>
        <taxon>Mammalia</taxon>
        <taxon>Eutheria</taxon>
        <taxon>Laurasiatheria</taxon>
        <taxon>Chiroptera</taxon>
        <taxon>Yinpterochiroptera</taxon>
        <taxon>Pteropodoidea</taxon>
        <taxon>Pteropodidae</taxon>
        <taxon>Rousettinae</taxon>
        <taxon>Rousettus</taxon>
    </lineage>
</organism>